<evidence type="ECO:0000313" key="2">
    <source>
        <dbReference type="Proteomes" id="UP001255185"/>
    </source>
</evidence>
<gene>
    <name evidence="1" type="ORF">J2X31_000477</name>
</gene>
<protein>
    <submittedName>
        <fullName evidence="1">Transcriptional regulator</fullName>
    </submittedName>
</protein>
<evidence type="ECO:0000313" key="1">
    <source>
        <dbReference type="EMBL" id="MDR6966484.1"/>
    </source>
</evidence>
<keyword evidence="2" id="KW-1185">Reference proteome</keyword>
<accession>A0ABU1TKH2</accession>
<dbReference type="Proteomes" id="UP001255185">
    <property type="component" value="Unassembled WGS sequence"/>
</dbReference>
<comment type="caution">
    <text evidence="1">The sequence shown here is derived from an EMBL/GenBank/DDBJ whole genome shotgun (WGS) entry which is preliminary data.</text>
</comment>
<dbReference type="RefSeq" id="WP_310024095.1">
    <property type="nucleotide sequence ID" value="NZ_JAVDVI010000001.1"/>
</dbReference>
<sequence length="74" mass="8798">MDIQLEKLELIKLLAETENPSIIKAVKKIFQKEKKDFWDELTDEQKEAIEEGLDDFRHGRVVSYEEMKKEFGLL</sequence>
<name>A0ABU1TKH2_9FLAO</name>
<reference evidence="1 2" key="1">
    <citation type="submission" date="2023-07" db="EMBL/GenBank/DDBJ databases">
        <title>Sorghum-associated microbial communities from plants grown in Nebraska, USA.</title>
        <authorList>
            <person name="Schachtman D."/>
        </authorList>
    </citation>
    <scope>NUCLEOTIDE SEQUENCE [LARGE SCALE GENOMIC DNA]</scope>
    <source>
        <strain evidence="1 2">3773</strain>
    </source>
</reference>
<dbReference type="EMBL" id="JAVDVI010000001">
    <property type="protein sequence ID" value="MDR6966484.1"/>
    <property type="molecule type" value="Genomic_DNA"/>
</dbReference>
<proteinExistence type="predicted"/>
<organism evidence="1 2">
    <name type="scientific">Flavobacterium arsenatis</name>
    <dbReference type="NCBI Taxonomy" id="1484332"/>
    <lineage>
        <taxon>Bacteria</taxon>
        <taxon>Pseudomonadati</taxon>
        <taxon>Bacteroidota</taxon>
        <taxon>Flavobacteriia</taxon>
        <taxon>Flavobacteriales</taxon>
        <taxon>Flavobacteriaceae</taxon>
        <taxon>Flavobacterium</taxon>
    </lineage>
</organism>